<evidence type="ECO:0000313" key="2">
    <source>
        <dbReference type="EMBL" id="EOQ89836.1"/>
    </source>
</evidence>
<dbReference type="SUPFAM" id="SSF88874">
    <property type="entry name" value="Receptor-binding domain of short tail fibre protein gp12"/>
    <property type="match status" value="1"/>
</dbReference>
<comment type="caution">
    <text evidence="2">The sequence shown here is derived from an EMBL/GenBank/DDBJ whole genome shotgun (WGS) entry which is preliminary data.</text>
</comment>
<feature type="transmembrane region" description="Helical" evidence="1">
    <location>
        <begin position="12"/>
        <end position="39"/>
    </location>
</feature>
<evidence type="ECO:0000313" key="3">
    <source>
        <dbReference type="Proteomes" id="UP000013996"/>
    </source>
</evidence>
<accession>A0A5E8HJ32</accession>
<dbReference type="Proteomes" id="UP000013996">
    <property type="component" value="Unassembled WGS sequence"/>
</dbReference>
<keyword evidence="1" id="KW-0812">Transmembrane</keyword>
<dbReference type="AlphaFoldDB" id="A0A5E8HJ32"/>
<name>A0A5E8HJ32_9LEPT</name>
<dbReference type="OrthoDB" id="9810174at2"/>
<proteinExistence type="predicted"/>
<dbReference type="EMBL" id="AOGX02000015">
    <property type="protein sequence ID" value="EOQ89836.1"/>
    <property type="molecule type" value="Genomic_DNA"/>
</dbReference>
<reference evidence="2 3" key="1">
    <citation type="submission" date="2013-04" db="EMBL/GenBank/DDBJ databases">
        <authorList>
            <person name="Harkins D.M."/>
            <person name="Durkin A.S."/>
            <person name="Brinkac L.M."/>
            <person name="Haft D.H."/>
            <person name="Selengut J.D."/>
            <person name="Sanka R."/>
            <person name="DePew J."/>
            <person name="Purushe J."/>
            <person name="Hartskeerl R.A."/>
            <person name="Ahmed A."/>
            <person name="van der Linden H."/>
            <person name="Goris M.G.A."/>
            <person name="Vinetz J.M."/>
            <person name="Sutton G.G."/>
            <person name="Nierman W.C."/>
            <person name="Fouts D.E."/>
        </authorList>
    </citation>
    <scope>NUCLEOTIDE SEQUENCE [LARGE SCALE GENOMIC DNA]</scope>
    <source>
        <strain evidence="2 3">Sao Paulo</strain>
    </source>
</reference>
<keyword evidence="1" id="KW-1133">Transmembrane helix</keyword>
<dbReference type="RefSeq" id="WP_015677403.1">
    <property type="nucleotide sequence ID" value="NZ_AOGX02000015.1"/>
</dbReference>
<gene>
    <name evidence="2" type="ORF">LEP1GSC202_1531</name>
</gene>
<keyword evidence="1" id="KW-0472">Membrane</keyword>
<protein>
    <recommendedName>
        <fullName evidence="4">Phage tail collar domain protein</fullName>
    </recommendedName>
</protein>
<evidence type="ECO:0000256" key="1">
    <source>
        <dbReference type="SAM" id="Phobius"/>
    </source>
</evidence>
<organism evidence="2 3">
    <name type="scientific">Leptospira yanagawae serovar Saopaulo str. Sao Paulo = ATCC 700523</name>
    <dbReference type="NCBI Taxonomy" id="1249483"/>
    <lineage>
        <taxon>Bacteria</taxon>
        <taxon>Pseudomonadati</taxon>
        <taxon>Spirochaetota</taxon>
        <taxon>Spirochaetia</taxon>
        <taxon>Leptospirales</taxon>
        <taxon>Leptospiraceae</taxon>
        <taxon>Leptospira</taxon>
    </lineage>
</organism>
<sequence>MKGNIKEYLKSGFFKGVGITLGFFTTSLVAAAAAMNLFAPGEVISSARINQNFMIAAPEGAVVAFYLNDCPEGWAPADGTNGTPNLRGAFVRGRDDVGTGPADRDEAGPRVIGHYQEDSFQGHYHDLQAYYASYSGVMGGIIVTRDSPVIGSTSIQGGSASTIKTDGINGTPRTGNETRPKNVALTYCMRKN</sequence>
<evidence type="ECO:0008006" key="4">
    <source>
        <dbReference type="Google" id="ProtNLM"/>
    </source>
</evidence>